<keyword evidence="3" id="KW-0808">Transferase</keyword>
<dbReference type="Pfam" id="PF00535">
    <property type="entry name" value="Glycos_transf_2"/>
    <property type="match status" value="1"/>
</dbReference>
<keyword evidence="2" id="KW-0328">Glycosyltransferase</keyword>
<dbReference type="PANTHER" id="PTHR22916">
    <property type="entry name" value="GLYCOSYLTRANSFERASE"/>
    <property type="match status" value="1"/>
</dbReference>
<comment type="similarity">
    <text evidence="1">Belongs to the glycosyltransferase 2 family.</text>
</comment>
<dbReference type="InterPro" id="IPR029044">
    <property type="entry name" value="Nucleotide-diphossugar_trans"/>
</dbReference>
<name>A0ABR7VI64_VIRHA</name>
<evidence type="ECO:0000256" key="3">
    <source>
        <dbReference type="ARBA" id="ARBA00022679"/>
    </source>
</evidence>
<dbReference type="Gene3D" id="3.90.550.10">
    <property type="entry name" value="Spore Coat Polysaccharide Biosynthesis Protein SpsA, Chain A"/>
    <property type="match status" value="1"/>
</dbReference>
<dbReference type="Proteomes" id="UP000621631">
    <property type="component" value="Unassembled WGS sequence"/>
</dbReference>
<evidence type="ECO:0000259" key="4">
    <source>
        <dbReference type="Pfam" id="PF00535"/>
    </source>
</evidence>
<dbReference type="InterPro" id="IPR001173">
    <property type="entry name" value="Glyco_trans_2-like"/>
</dbReference>
<feature type="domain" description="Glycosyltransferase 2-like" evidence="4">
    <location>
        <begin position="8"/>
        <end position="166"/>
    </location>
</feature>
<comment type="caution">
    <text evidence="5">The sequence shown here is derived from an EMBL/GenBank/DDBJ whole genome shotgun (WGS) entry which is preliminary data.</text>
</comment>
<dbReference type="PANTHER" id="PTHR22916:SF51">
    <property type="entry name" value="GLYCOSYLTRANSFERASE EPSH-RELATED"/>
    <property type="match status" value="1"/>
</dbReference>
<proteinExistence type="inferred from homology"/>
<evidence type="ECO:0000256" key="2">
    <source>
        <dbReference type="ARBA" id="ARBA00022676"/>
    </source>
</evidence>
<dbReference type="CDD" id="cd00761">
    <property type="entry name" value="Glyco_tranf_GTA_type"/>
    <property type="match status" value="1"/>
</dbReference>
<evidence type="ECO:0000313" key="5">
    <source>
        <dbReference type="EMBL" id="MBD1221396.1"/>
    </source>
</evidence>
<accession>A0ABR7VI64</accession>
<dbReference type="SUPFAM" id="SSF53448">
    <property type="entry name" value="Nucleotide-diphospho-sugar transferases"/>
    <property type="match status" value="1"/>
</dbReference>
<gene>
    <name evidence="5" type="ORF">IC602_02080</name>
</gene>
<reference evidence="5 6" key="1">
    <citation type="submission" date="2020-09" db="EMBL/GenBank/DDBJ databases">
        <title>Draft Genome Sequences of Oil-Oxidizing Bacteria Halomonas titanicae, Marinobacter lutaoensis, and Virgibacillus halodenitrificans Isolated from Highly Saline Environments.</title>
        <authorList>
            <person name="Grouzdev D.S."/>
            <person name="Sokolova D.S."/>
            <person name="Semenova E.M."/>
            <person name="Borzenkov I.A."/>
            <person name="Bidzhieva S.K."/>
            <person name="Poltaraus A.B."/>
            <person name="Nazina T.N."/>
        </authorList>
    </citation>
    <scope>NUCLEOTIDE SEQUENCE [LARGE SCALE GENOMIC DNA]</scope>
    <source>
        <strain evidence="5 6">VKM B-3472D</strain>
    </source>
</reference>
<evidence type="ECO:0000313" key="6">
    <source>
        <dbReference type="Proteomes" id="UP000621631"/>
    </source>
</evidence>
<sequence>MNLKDKVSIIVPVYNAGKKLEACLDSILHQSYQELEIILVNDGSTDESGKICDSYATAYKHIQVIHQPNSGPSAARNRGIQVATGKYVQFVDADDTIHHVMTEKLVTVAKGNLVICGYQSLSPYGQTEYLPSLTGNYTFEKFRQHIGLLFMEIILPSPCNKLYRLENIMKHGITFKEGLTMGEDLLFNLDYIATCSTIDILPEALYKYCIHQEHSLTSSYQANFWQQQKHLLEHVNLFLEKHQCNDRANYYYMEQVSLQSIINSLDHLFHNQNHLNPMEKIKEMKSLLRQIDLDQNLYYKASLQDQLVRMLVRRKQRILSLYLLFQVKNKLRHTPLFFQLKKLLRDV</sequence>
<keyword evidence="6" id="KW-1185">Reference proteome</keyword>
<protein>
    <submittedName>
        <fullName evidence="5">Glycosyltransferase</fullName>
    </submittedName>
</protein>
<evidence type="ECO:0000256" key="1">
    <source>
        <dbReference type="ARBA" id="ARBA00006739"/>
    </source>
</evidence>
<dbReference type="RefSeq" id="WP_189776830.1">
    <property type="nucleotide sequence ID" value="NZ_JACWEZ010000001.1"/>
</dbReference>
<organism evidence="5 6">
    <name type="scientific">Virgibacillus halodenitrificans</name>
    <name type="common">Bacillus halodenitrificans</name>
    <dbReference type="NCBI Taxonomy" id="1482"/>
    <lineage>
        <taxon>Bacteria</taxon>
        <taxon>Bacillati</taxon>
        <taxon>Bacillota</taxon>
        <taxon>Bacilli</taxon>
        <taxon>Bacillales</taxon>
        <taxon>Bacillaceae</taxon>
        <taxon>Virgibacillus</taxon>
    </lineage>
</organism>
<dbReference type="EMBL" id="JACWEZ010000001">
    <property type="protein sequence ID" value="MBD1221396.1"/>
    <property type="molecule type" value="Genomic_DNA"/>
</dbReference>